<evidence type="ECO:0000259" key="11">
    <source>
        <dbReference type="PROSITE" id="PS50885"/>
    </source>
</evidence>
<evidence type="ECO:0000256" key="1">
    <source>
        <dbReference type="ARBA" id="ARBA00000085"/>
    </source>
</evidence>
<dbReference type="InterPro" id="IPR029016">
    <property type="entry name" value="GAF-like_dom_sf"/>
</dbReference>
<dbReference type="InterPro" id="IPR000014">
    <property type="entry name" value="PAS"/>
</dbReference>
<dbReference type="Pfam" id="PF02518">
    <property type="entry name" value="HATPase_c"/>
    <property type="match status" value="1"/>
</dbReference>
<dbReference type="Pfam" id="PF13426">
    <property type="entry name" value="PAS_9"/>
    <property type="match status" value="1"/>
</dbReference>
<comment type="subcellular location">
    <subcellularLocation>
        <location evidence="2">Membrane</location>
    </subcellularLocation>
</comment>
<evidence type="ECO:0000256" key="7">
    <source>
        <dbReference type="SAM" id="Phobius"/>
    </source>
</evidence>
<dbReference type="PANTHER" id="PTHR43304:SF1">
    <property type="entry name" value="PAC DOMAIN-CONTAINING PROTEIN"/>
    <property type="match status" value="1"/>
</dbReference>
<dbReference type="RefSeq" id="WP_068835049.1">
    <property type="nucleotide sequence ID" value="NZ_JBHSMX010000020.1"/>
</dbReference>
<evidence type="ECO:0000259" key="10">
    <source>
        <dbReference type="PROSITE" id="PS50113"/>
    </source>
</evidence>
<dbReference type="InterPro" id="IPR003018">
    <property type="entry name" value="GAF"/>
</dbReference>
<feature type="domain" description="PAC" evidence="10">
    <location>
        <begin position="1282"/>
        <end position="1335"/>
    </location>
</feature>
<dbReference type="EC" id="2.7.13.3" evidence="3"/>
<dbReference type="SMART" id="SM00388">
    <property type="entry name" value="HisKA"/>
    <property type="match status" value="1"/>
</dbReference>
<accession>A0ABW0QAR9</accession>
<proteinExistence type="predicted"/>
<evidence type="ECO:0000256" key="5">
    <source>
        <dbReference type="ARBA" id="ARBA00022679"/>
    </source>
</evidence>
<keyword evidence="7" id="KW-0472">Membrane</keyword>
<feature type="domain" description="PAS" evidence="9">
    <location>
        <begin position="786"/>
        <end position="814"/>
    </location>
</feature>
<dbReference type="CDD" id="cd12915">
    <property type="entry name" value="PDC2_DGC_like"/>
    <property type="match status" value="1"/>
</dbReference>
<evidence type="ECO:0000259" key="9">
    <source>
        <dbReference type="PROSITE" id="PS50112"/>
    </source>
</evidence>
<dbReference type="Pfam" id="PF00989">
    <property type="entry name" value="PAS"/>
    <property type="match status" value="1"/>
</dbReference>
<dbReference type="PRINTS" id="PR00344">
    <property type="entry name" value="BCTRLSENSOR"/>
</dbReference>
<dbReference type="InterPro" id="IPR001610">
    <property type="entry name" value="PAC"/>
</dbReference>
<dbReference type="CDD" id="cd06225">
    <property type="entry name" value="HAMP"/>
    <property type="match status" value="1"/>
</dbReference>
<keyword evidence="13" id="KW-1185">Reference proteome</keyword>
<keyword evidence="4" id="KW-0597">Phosphoprotein</keyword>
<dbReference type="InterPro" id="IPR036890">
    <property type="entry name" value="HATPase_C_sf"/>
</dbReference>
<dbReference type="SMART" id="SM00387">
    <property type="entry name" value="HATPase_c"/>
    <property type="match status" value="1"/>
</dbReference>
<keyword evidence="5" id="KW-0808">Transferase</keyword>
<dbReference type="SUPFAM" id="SSF55781">
    <property type="entry name" value="GAF domain-like"/>
    <property type="match status" value="1"/>
</dbReference>
<evidence type="ECO:0000256" key="4">
    <source>
        <dbReference type="ARBA" id="ARBA00022553"/>
    </source>
</evidence>
<dbReference type="Gene3D" id="3.30.450.20">
    <property type="entry name" value="PAS domain"/>
    <property type="match status" value="7"/>
</dbReference>
<organism evidence="12 13">
    <name type="scientific">Polaromonas jejuensis</name>
    <dbReference type="NCBI Taxonomy" id="457502"/>
    <lineage>
        <taxon>Bacteria</taxon>
        <taxon>Pseudomonadati</taxon>
        <taxon>Pseudomonadota</taxon>
        <taxon>Betaproteobacteria</taxon>
        <taxon>Burkholderiales</taxon>
        <taxon>Comamonadaceae</taxon>
        <taxon>Polaromonas</taxon>
    </lineage>
</organism>
<protein>
    <recommendedName>
        <fullName evidence="3">histidine kinase</fullName>
        <ecNumber evidence="3">2.7.13.3</ecNumber>
    </recommendedName>
</protein>
<evidence type="ECO:0000256" key="2">
    <source>
        <dbReference type="ARBA" id="ARBA00004370"/>
    </source>
</evidence>
<evidence type="ECO:0000313" key="12">
    <source>
        <dbReference type="EMBL" id="MFC5521720.1"/>
    </source>
</evidence>
<dbReference type="Pfam" id="PF08447">
    <property type="entry name" value="PAS_3"/>
    <property type="match status" value="3"/>
</dbReference>
<feature type="domain" description="PAC" evidence="10">
    <location>
        <begin position="839"/>
        <end position="893"/>
    </location>
</feature>
<dbReference type="Gene3D" id="6.10.340.10">
    <property type="match status" value="1"/>
</dbReference>
<dbReference type="PROSITE" id="PS50112">
    <property type="entry name" value="PAS"/>
    <property type="match status" value="3"/>
</dbReference>
<dbReference type="PROSITE" id="PS50885">
    <property type="entry name" value="HAMP"/>
    <property type="match status" value="1"/>
</dbReference>
<keyword evidence="6" id="KW-0418">Kinase</keyword>
<dbReference type="Gene3D" id="3.30.450.40">
    <property type="match status" value="1"/>
</dbReference>
<dbReference type="PROSITE" id="PS50113">
    <property type="entry name" value="PAC"/>
    <property type="match status" value="4"/>
</dbReference>
<dbReference type="InterPro" id="IPR000700">
    <property type="entry name" value="PAS-assoc_C"/>
</dbReference>
<keyword evidence="7" id="KW-1133">Transmembrane helix</keyword>
<comment type="caution">
    <text evidence="12">The sequence shown here is derived from an EMBL/GenBank/DDBJ whole genome shotgun (WGS) entry which is preliminary data.</text>
</comment>
<dbReference type="PANTHER" id="PTHR43304">
    <property type="entry name" value="PHYTOCHROME-LIKE PROTEIN CPH1"/>
    <property type="match status" value="1"/>
</dbReference>
<dbReference type="PROSITE" id="PS50109">
    <property type="entry name" value="HIS_KIN"/>
    <property type="match status" value="1"/>
</dbReference>
<feature type="domain" description="PAS" evidence="9">
    <location>
        <begin position="894"/>
        <end position="965"/>
    </location>
</feature>
<feature type="domain" description="HAMP" evidence="11">
    <location>
        <begin position="303"/>
        <end position="358"/>
    </location>
</feature>
<dbReference type="InterPro" id="IPR013655">
    <property type="entry name" value="PAS_fold_3"/>
</dbReference>
<dbReference type="Gene3D" id="3.30.565.10">
    <property type="entry name" value="Histidine kinase-like ATPase, C-terminal domain"/>
    <property type="match status" value="1"/>
</dbReference>
<reference evidence="13" key="1">
    <citation type="journal article" date="2019" name="Int. J. Syst. Evol. Microbiol.">
        <title>The Global Catalogue of Microorganisms (GCM) 10K type strain sequencing project: providing services to taxonomists for standard genome sequencing and annotation.</title>
        <authorList>
            <consortium name="The Broad Institute Genomics Platform"/>
            <consortium name="The Broad Institute Genome Sequencing Center for Infectious Disease"/>
            <person name="Wu L."/>
            <person name="Ma J."/>
        </authorList>
    </citation>
    <scope>NUCLEOTIDE SEQUENCE [LARGE SCALE GENOMIC DNA]</scope>
    <source>
        <strain evidence="13">CGMCC 4.7277</strain>
    </source>
</reference>
<feature type="domain" description="PAC" evidence="10">
    <location>
        <begin position="714"/>
        <end position="765"/>
    </location>
</feature>
<dbReference type="Pfam" id="PF00512">
    <property type="entry name" value="HisKA"/>
    <property type="match status" value="1"/>
</dbReference>
<dbReference type="SMART" id="SM00091">
    <property type="entry name" value="PAS"/>
    <property type="match status" value="5"/>
</dbReference>
<dbReference type="InterPro" id="IPR005467">
    <property type="entry name" value="His_kinase_dom"/>
</dbReference>
<dbReference type="CDD" id="cd00130">
    <property type="entry name" value="PAS"/>
    <property type="match status" value="4"/>
</dbReference>
<dbReference type="EMBL" id="JBHSMX010000020">
    <property type="protein sequence ID" value="MFC5521720.1"/>
    <property type="molecule type" value="Genomic_DNA"/>
</dbReference>
<sequence length="1564" mass="173186">MKIQITLRARLVILVVAAIVPLFGLSMFKAWLNADAAVARALTELQFTVSLAASSQQRMTETAHQLLTAIAHVPDIRDGKVLRCNRYLAELKQLFPGYANLGIVGADGYARCNGVSGPPGYLGDRAYFRDAVARRRFVAGEYIVGRLTGKPSITYALPALDGDGRVSFVAYAGLDLNEMSKSVAALRLPPGAAVGIHDRHGILLAGTSNLPLQMGQRVASTILQEAAKAMTPGVREGPDGKGQQRLWAYMPSSPLADTALLVAVSMDRSLVVGPSQRQLGLELAALALLAFLGGGLAWAIGGRAIVAPTRQILQATHRLTGGDLDVRIPSRSLYGGSEFAVIADGFNLMADSLQQRERQLGIELERSRQAYSTLELTINSMHESLVAVDTAGRSLLINEPAQKIFAIDDRTRTLSAQWAQQQGFFVPGSQTLIPGEDLPLAKALKGESGGPMHILMRNDRVPQGRLLSCSYRPMHRGADIVGALCIFADITEVDRLQQEQAGRYAQLRETQRRLLDAQRLGRIGIWELDLRTQKLWVSDEVYDLYDVARGAFDGHAERLLEFIHPEDRERYLQQQRYAGAQAGLPMDVEYRIITPAGEARWMHQYERLQTNGEGQALYRTGVIQEITERRRAELVIARNTELLNRTGALARVGGWELVLETMTPYWSDEVYRIHELAPSSEALGVEAAISFYAPEAQPVLRAAVDAALQHASPWDMELPLITAMGRRLWVRTQGRALLQDGKVVRLVGVLQDITEQHESQAHLRLLETCVSRLNDIVLITEAEPFDEPGPRIVFVNEAFERRTGYSREEVLGKSPRILQGPKTQRHELDRIGAALRKWRPVQSELINYTKDGEAFWIELDMVPIADAKGRFTHWVAVERDITRRKLAEQALVDSEQRYAALFEDAPVPMWVLDIATWQFLTVNNAAVESYGYSTSEFLSMTLFDIRPEEDNDRLREQLGEDATAKRERVSRHRRKDGAIFPVAIVSRPVQYAGRAARFVVVMDVTAQVKAEKDVQDYLFTLQRAADATQAITWHQTLEGTMQEVAEQARGVIGTHQSMVSFTVGSDWTQAINALSISEKYANDRGRIALPDGSGIDALVCENNRSMRLTQAELEAHPRWQGFGRDAGKRPPMRGWLAIPLMGRTGKNIGLLQLSDKYEGEFTQQDEYVAMELAQLASIAIENAQLLEEISQLNAGLEQKVAERTVALARQEALFRALAEQAPQLVWTAKPNGAATYFNRTWLELVGGELDDWTGSKWFAVIHPEDLPSVQAGWQEAMTNRAQYVGIRRILAKDGSCHTMSYRASPVLDSQGEVAFWVGIDADITEVKAIEAALRLSNQELEAFSYSVSHDLRSPLNTIDGFSRLLAKQLTGNESEKVQHYLSRIQAGVAQMGQLIEDLLSLAQVSRVQLQQEAVDLSALAHGILGERQARQPGRDVVVQIETDLQAHGDGRLIRVVLENLLSNAWKFTAQQARAEIMVGQKFDAAGLPVFFVRDNGAGFDMAYADKLFNPFQRLHAASEFPGTGIGLATASRVIGRHGGKLWAEAAPGRGACFFFTLPRTVLSV</sequence>
<dbReference type="InterPro" id="IPR003660">
    <property type="entry name" value="HAMP_dom"/>
</dbReference>
<dbReference type="SUPFAM" id="SSF47384">
    <property type="entry name" value="Homodimeric domain of signal transducing histidine kinase"/>
    <property type="match status" value="1"/>
</dbReference>
<dbReference type="InterPro" id="IPR036097">
    <property type="entry name" value="HisK_dim/P_sf"/>
</dbReference>
<dbReference type="CDD" id="cd12914">
    <property type="entry name" value="PDC1_DGC_like"/>
    <property type="match status" value="1"/>
</dbReference>
<dbReference type="InterPro" id="IPR004358">
    <property type="entry name" value="Sig_transdc_His_kin-like_C"/>
</dbReference>
<evidence type="ECO:0000256" key="3">
    <source>
        <dbReference type="ARBA" id="ARBA00012438"/>
    </source>
</evidence>
<dbReference type="NCBIfam" id="TIGR00229">
    <property type="entry name" value="sensory_box"/>
    <property type="match status" value="3"/>
</dbReference>
<dbReference type="SMART" id="SM00304">
    <property type="entry name" value="HAMP"/>
    <property type="match status" value="1"/>
</dbReference>
<dbReference type="Proteomes" id="UP001596084">
    <property type="component" value="Unassembled WGS sequence"/>
</dbReference>
<comment type="catalytic activity">
    <reaction evidence="1">
        <text>ATP + protein L-histidine = ADP + protein N-phospho-L-histidine.</text>
        <dbReference type="EC" id="2.7.13.3"/>
    </reaction>
</comment>
<feature type="domain" description="PAC" evidence="10">
    <location>
        <begin position="586"/>
        <end position="638"/>
    </location>
</feature>
<feature type="domain" description="Histidine kinase" evidence="8">
    <location>
        <begin position="1346"/>
        <end position="1561"/>
    </location>
</feature>
<dbReference type="SMART" id="SM00065">
    <property type="entry name" value="GAF"/>
    <property type="match status" value="1"/>
</dbReference>
<dbReference type="InterPro" id="IPR003661">
    <property type="entry name" value="HisK_dim/P_dom"/>
</dbReference>
<dbReference type="InterPro" id="IPR013767">
    <property type="entry name" value="PAS_fold"/>
</dbReference>
<dbReference type="Gene3D" id="2.10.70.100">
    <property type="match status" value="1"/>
</dbReference>
<gene>
    <name evidence="12" type="ORF">ACFPP7_12450</name>
</gene>
<feature type="transmembrane region" description="Helical" evidence="7">
    <location>
        <begin position="12"/>
        <end position="32"/>
    </location>
</feature>
<evidence type="ECO:0000259" key="8">
    <source>
        <dbReference type="PROSITE" id="PS50109"/>
    </source>
</evidence>
<name>A0ABW0QAR9_9BURK</name>
<dbReference type="InterPro" id="IPR003594">
    <property type="entry name" value="HATPase_dom"/>
</dbReference>
<dbReference type="InterPro" id="IPR035965">
    <property type="entry name" value="PAS-like_dom_sf"/>
</dbReference>
<keyword evidence="7" id="KW-0812">Transmembrane</keyword>
<dbReference type="SMART" id="SM00086">
    <property type="entry name" value="PAC"/>
    <property type="match status" value="5"/>
</dbReference>
<dbReference type="CDD" id="cd00082">
    <property type="entry name" value="HisKA"/>
    <property type="match status" value="1"/>
</dbReference>
<dbReference type="InterPro" id="IPR052162">
    <property type="entry name" value="Sensor_kinase/Photoreceptor"/>
</dbReference>
<dbReference type="Gene3D" id="1.10.287.130">
    <property type="match status" value="1"/>
</dbReference>
<dbReference type="SUPFAM" id="SSF55874">
    <property type="entry name" value="ATPase domain of HSP90 chaperone/DNA topoisomerase II/histidine kinase"/>
    <property type="match status" value="1"/>
</dbReference>
<evidence type="ECO:0000313" key="13">
    <source>
        <dbReference type="Proteomes" id="UP001596084"/>
    </source>
</evidence>
<evidence type="ECO:0000256" key="6">
    <source>
        <dbReference type="ARBA" id="ARBA00022777"/>
    </source>
</evidence>
<feature type="domain" description="PAS" evidence="9">
    <location>
        <begin position="1210"/>
        <end position="1280"/>
    </location>
</feature>
<dbReference type="Pfam" id="PF13185">
    <property type="entry name" value="GAF_2"/>
    <property type="match status" value="1"/>
</dbReference>
<dbReference type="SUPFAM" id="SSF158472">
    <property type="entry name" value="HAMP domain-like"/>
    <property type="match status" value="1"/>
</dbReference>
<dbReference type="Pfam" id="PF00672">
    <property type="entry name" value="HAMP"/>
    <property type="match status" value="1"/>
</dbReference>
<dbReference type="SUPFAM" id="SSF55785">
    <property type="entry name" value="PYP-like sensor domain (PAS domain)"/>
    <property type="match status" value="5"/>
</dbReference>